<name>A0ABT1NXC8_9GAMM</name>
<proteinExistence type="predicted"/>
<dbReference type="Pfam" id="PF08907">
    <property type="entry name" value="DUF1853"/>
    <property type="match status" value="1"/>
</dbReference>
<evidence type="ECO:0000313" key="1">
    <source>
        <dbReference type="EMBL" id="MCQ3828513.1"/>
    </source>
</evidence>
<comment type="caution">
    <text evidence="1">The sequence shown here is derived from an EMBL/GenBank/DDBJ whole genome shotgun (WGS) entry which is preliminary data.</text>
</comment>
<reference evidence="1" key="1">
    <citation type="thesis" date="2020" institute="Technische Universitat Dresden" country="Dresden, Germany">
        <title>The Agarolytic System of Microbulbifer elongatus PORT2, Isolated from Batu Karas, Pangandaran West Java Indonesia.</title>
        <authorList>
            <person name="Anggraeni S.R."/>
        </authorList>
    </citation>
    <scope>NUCLEOTIDE SEQUENCE</scope>
    <source>
        <strain evidence="1">PORT2</strain>
    </source>
</reference>
<accession>A0ABT1NXC8</accession>
<organism evidence="1 2">
    <name type="scientific">Microbulbifer elongatus</name>
    <dbReference type="NCBI Taxonomy" id="86173"/>
    <lineage>
        <taxon>Bacteria</taxon>
        <taxon>Pseudomonadati</taxon>
        <taxon>Pseudomonadota</taxon>
        <taxon>Gammaproteobacteria</taxon>
        <taxon>Cellvibrionales</taxon>
        <taxon>Microbulbiferaceae</taxon>
        <taxon>Microbulbifer</taxon>
    </lineage>
</organism>
<sequence>MSSPPATAGSDPLATVTPNHWSNLLWALEAPDIAPDFPLPWLPVHRHRALTEFFSRPDVHSQLAPALLAHLERLRHHRLGIYFESLWAFAFTHHPDYELLAHNFPIRDQGKTLGELDFVVRHNPDNTHEHWEIALKFYLQLGDYWVGPGLRDRLDIKLARMRNHQLPIARSAIATDTLQASGLTIDRQWARMPGRLFSPLAGPDLPQPGALWWTDLAGFDAHLSAHQNNWRQLPKPCWLSPIQPDSSTTAFPVAHAHLARGPICVAAHDGQSEVSRGFLVPSDWLSRARDTVHQN</sequence>
<keyword evidence="2" id="KW-1185">Reference proteome</keyword>
<gene>
    <name evidence="1" type="ORF">HXX02_03570</name>
</gene>
<evidence type="ECO:0000313" key="2">
    <source>
        <dbReference type="Proteomes" id="UP001205566"/>
    </source>
</evidence>
<dbReference type="RefSeq" id="WP_255873349.1">
    <property type="nucleotide sequence ID" value="NZ_JACASI010000012.1"/>
</dbReference>
<protein>
    <submittedName>
        <fullName evidence="1">DUF1853 family protein</fullName>
    </submittedName>
</protein>
<dbReference type="EMBL" id="JACASI010000012">
    <property type="protein sequence ID" value="MCQ3828513.1"/>
    <property type="molecule type" value="Genomic_DNA"/>
</dbReference>
<dbReference type="Proteomes" id="UP001205566">
    <property type="component" value="Unassembled WGS sequence"/>
</dbReference>
<dbReference type="InterPro" id="IPR015003">
    <property type="entry name" value="DUF1853"/>
</dbReference>